<dbReference type="AlphaFoldDB" id="A0A387HH46"/>
<dbReference type="Pfam" id="PF10041">
    <property type="entry name" value="DUF2277"/>
    <property type="match status" value="1"/>
</dbReference>
<keyword evidence="2" id="KW-1185">Reference proteome</keyword>
<organism evidence="1 2">
    <name type="scientific">Streptomyces hundungensis</name>
    <dbReference type="NCBI Taxonomy" id="1077946"/>
    <lineage>
        <taxon>Bacteria</taxon>
        <taxon>Bacillati</taxon>
        <taxon>Actinomycetota</taxon>
        <taxon>Actinomycetes</taxon>
        <taxon>Kitasatosporales</taxon>
        <taxon>Streptomycetaceae</taxon>
        <taxon>Streptomyces</taxon>
    </lineage>
</organism>
<dbReference type="InterPro" id="IPR018735">
    <property type="entry name" value="DUF2277"/>
</dbReference>
<dbReference type="EMBL" id="CP032698">
    <property type="protein sequence ID" value="AYG83166.1"/>
    <property type="molecule type" value="Genomic_DNA"/>
</dbReference>
<dbReference type="Proteomes" id="UP000271554">
    <property type="component" value="Chromosome"/>
</dbReference>
<dbReference type="KEGG" id="shun:DWB77_05362"/>
<reference evidence="1 2" key="1">
    <citation type="submission" date="2018-10" db="EMBL/GenBank/DDBJ databases">
        <title>Relationship between Morphology and Antimicrobial Activity in Streptomyces.</title>
        <authorList>
            <person name="Kang H.J."/>
            <person name="Kim S.B."/>
        </authorList>
    </citation>
    <scope>NUCLEOTIDE SEQUENCE [LARGE SCALE GENOMIC DNA]</scope>
    <source>
        <strain evidence="1 2">BH38</strain>
    </source>
</reference>
<proteinExistence type="predicted"/>
<accession>A0A387HH46</accession>
<evidence type="ECO:0000313" key="2">
    <source>
        <dbReference type="Proteomes" id="UP000271554"/>
    </source>
</evidence>
<protein>
    <recommendedName>
        <fullName evidence="3">DUF2277 domain-containing protein</fullName>
    </recommendedName>
</protein>
<evidence type="ECO:0008006" key="3">
    <source>
        <dbReference type="Google" id="ProtNLM"/>
    </source>
</evidence>
<gene>
    <name evidence="1" type="ORF">DWB77_05362</name>
</gene>
<name>A0A387HH46_9ACTN</name>
<evidence type="ECO:0000313" key="1">
    <source>
        <dbReference type="EMBL" id="AYG83166.1"/>
    </source>
</evidence>
<sequence length="64" mass="7044">MPEEATEDDIRAAALQYVRKVSGFRAPAEHNREVFERAVDEIADATRALLAHLEVRGAGARKPA</sequence>